<dbReference type="InterPro" id="IPR004115">
    <property type="entry name" value="GAD-like_sf"/>
</dbReference>
<reference evidence="9 10" key="1">
    <citation type="journal article" date="2016" name="Nat. Commun.">
        <title>Thousands of microbial genomes shed light on interconnected biogeochemical processes in an aquifer system.</title>
        <authorList>
            <person name="Anantharaman K."/>
            <person name="Brown C.T."/>
            <person name="Hug L.A."/>
            <person name="Sharon I."/>
            <person name="Castelle C.J."/>
            <person name="Probst A.J."/>
            <person name="Thomas B.C."/>
            <person name="Singh A."/>
            <person name="Wilkins M.J."/>
            <person name="Karaoz U."/>
            <person name="Brodie E.L."/>
            <person name="Williams K.H."/>
            <person name="Hubbard S.S."/>
            <person name="Banfield J.F."/>
        </authorList>
    </citation>
    <scope>NUCLEOTIDE SEQUENCE [LARGE SCALE GENOMIC DNA]</scope>
</reference>
<evidence type="ECO:0000256" key="6">
    <source>
        <dbReference type="ARBA" id="ARBA00023146"/>
    </source>
</evidence>
<keyword evidence="2 7" id="KW-0436">Ligase</keyword>
<dbReference type="InterPro" id="IPR004364">
    <property type="entry name" value="Aa-tRNA-synt_II"/>
</dbReference>
<feature type="region of interest" description="Aspartate" evidence="7">
    <location>
        <begin position="208"/>
        <end position="211"/>
    </location>
</feature>
<comment type="subcellular location">
    <subcellularLocation>
        <location evidence="7">Cytoplasm</location>
    </subcellularLocation>
</comment>
<feature type="binding site" evidence="7">
    <location>
        <position position="490"/>
    </location>
    <ligand>
        <name>ATP</name>
        <dbReference type="ChEBI" id="CHEBI:30616"/>
    </ligand>
</feature>
<evidence type="ECO:0000313" key="10">
    <source>
        <dbReference type="Proteomes" id="UP000178449"/>
    </source>
</evidence>
<dbReference type="InterPro" id="IPR029351">
    <property type="entry name" value="GAD_dom"/>
</dbReference>
<dbReference type="AlphaFoldDB" id="A0A1F6GAV5"/>
<dbReference type="GO" id="GO:0006422">
    <property type="term" value="P:aspartyl-tRNA aminoacylation"/>
    <property type="evidence" value="ECO:0007669"/>
    <property type="project" value="UniProtKB-UniRule"/>
</dbReference>
<dbReference type="InterPro" id="IPR012340">
    <property type="entry name" value="NA-bd_OB-fold"/>
</dbReference>
<dbReference type="Gene3D" id="2.40.50.140">
    <property type="entry name" value="Nucleic acid-binding proteins"/>
    <property type="match status" value="1"/>
</dbReference>
<feature type="binding site" evidence="7">
    <location>
        <begin position="542"/>
        <end position="545"/>
    </location>
    <ligand>
        <name>ATP</name>
        <dbReference type="ChEBI" id="CHEBI:30616"/>
    </ligand>
</feature>
<dbReference type="Gene3D" id="3.30.1360.30">
    <property type="entry name" value="GAD-like domain"/>
    <property type="match status" value="1"/>
</dbReference>
<dbReference type="SUPFAM" id="SSF55681">
    <property type="entry name" value="Class II aaRS and biotin synthetases"/>
    <property type="match status" value="1"/>
</dbReference>
<dbReference type="GO" id="GO:0005524">
    <property type="term" value="F:ATP binding"/>
    <property type="evidence" value="ECO:0007669"/>
    <property type="project" value="UniProtKB-UniRule"/>
</dbReference>
<dbReference type="GO" id="GO:0004815">
    <property type="term" value="F:aspartate-tRNA ligase activity"/>
    <property type="evidence" value="ECO:0007669"/>
    <property type="project" value="UniProtKB-UniRule"/>
</dbReference>
<keyword evidence="7" id="KW-0963">Cytoplasm</keyword>
<keyword evidence="4 7" id="KW-0067">ATP-binding</keyword>
<dbReference type="InterPro" id="IPR045864">
    <property type="entry name" value="aa-tRNA-synth_II/BPL/LPL"/>
</dbReference>
<dbReference type="Gene3D" id="3.30.930.10">
    <property type="entry name" value="Bira Bifunctional Protein, Domain 2"/>
    <property type="match status" value="1"/>
</dbReference>
<feature type="domain" description="Aminoacyl-transfer RNA synthetases class-II family profile" evidence="8">
    <location>
        <begin position="153"/>
        <end position="563"/>
    </location>
</feature>
<dbReference type="GO" id="GO:0005737">
    <property type="term" value="C:cytoplasm"/>
    <property type="evidence" value="ECO:0007669"/>
    <property type="project" value="UniProtKB-SubCell"/>
</dbReference>
<feature type="binding site" evidence="7">
    <location>
        <position position="184"/>
    </location>
    <ligand>
        <name>L-aspartate</name>
        <dbReference type="ChEBI" id="CHEBI:29991"/>
    </ligand>
</feature>
<dbReference type="Proteomes" id="UP000178449">
    <property type="component" value="Unassembled WGS sequence"/>
</dbReference>
<dbReference type="CDD" id="cd00777">
    <property type="entry name" value="AspRS_core"/>
    <property type="match status" value="1"/>
</dbReference>
<feature type="binding site" evidence="7">
    <location>
        <position position="239"/>
    </location>
    <ligand>
        <name>ATP</name>
        <dbReference type="ChEBI" id="CHEBI:30616"/>
    </ligand>
</feature>
<dbReference type="STRING" id="1817772.A2527_08675"/>
<dbReference type="SUPFAM" id="SSF50249">
    <property type="entry name" value="Nucleic acid-binding proteins"/>
    <property type="match status" value="1"/>
</dbReference>
<evidence type="ECO:0000259" key="8">
    <source>
        <dbReference type="PROSITE" id="PS50862"/>
    </source>
</evidence>
<dbReference type="Pfam" id="PF02938">
    <property type="entry name" value="GAD"/>
    <property type="match status" value="1"/>
</dbReference>
<dbReference type="NCBIfam" id="TIGR00459">
    <property type="entry name" value="aspS_bact"/>
    <property type="match status" value="1"/>
</dbReference>
<dbReference type="HAMAP" id="MF_00044">
    <property type="entry name" value="Asp_tRNA_synth_type1"/>
    <property type="match status" value="1"/>
</dbReference>
<dbReference type="EC" id="6.1.1.23" evidence="7"/>
<comment type="similarity">
    <text evidence="1 7">Belongs to the class-II aminoacyl-tRNA synthetase family. Type 1 subfamily.</text>
</comment>
<dbReference type="InterPro" id="IPR047090">
    <property type="entry name" value="AspRS_core"/>
</dbReference>
<evidence type="ECO:0000256" key="7">
    <source>
        <dbReference type="HAMAP-Rule" id="MF_00044"/>
    </source>
</evidence>
<dbReference type="CDD" id="cd04317">
    <property type="entry name" value="EcAspRS_like_N"/>
    <property type="match status" value="1"/>
</dbReference>
<comment type="caution">
    <text evidence="9">The sequence shown here is derived from an EMBL/GenBank/DDBJ whole genome shotgun (WGS) entry which is preliminary data.</text>
</comment>
<dbReference type="PANTHER" id="PTHR22594:SF5">
    <property type="entry name" value="ASPARTATE--TRNA LIGASE, MITOCHONDRIAL"/>
    <property type="match status" value="1"/>
</dbReference>
<gene>
    <name evidence="7" type="primary">aspS</name>
    <name evidence="9" type="ORF">A2527_08675</name>
</gene>
<keyword evidence="5 7" id="KW-0648">Protein biosynthesis</keyword>
<evidence type="ECO:0000256" key="5">
    <source>
        <dbReference type="ARBA" id="ARBA00022917"/>
    </source>
</evidence>
<keyword evidence="6 7" id="KW-0030">Aminoacyl-tRNA synthetase</keyword>
<dbReference type="InterPro" id="IPR004524">
    <property type="entry name" value="Asp-tRNA-ligase_1"/>
</dbReference>
<organism evidence="9 10">
    <name type="scientific">Candidatus Lambdaproteobacteria bacterium RIFOXYD2_FULL_50_16</name>
    <dbReference type="NCBI Taxonomy" id="1817772"/>
    <lineage>
        <taxon>Bacteria</taxon>
        <taxon>Pseudomonadati</taxon>
        <taxon>Pseudomonadota</taxon>
        <taxon>Candidatus Lambdaproteobacteria</taxon>
    </lineage>
</organism>
<keyword evidence="3 7" id="KW-0547">Nucleotide-binding</keyword>
<comment type="caution">
    <text evidence="7">Lacks conserved residue(s) required for the propagation of feature annotation.</text>
</comment>
<comment type="catalytic activity">
    <reaction evidence="7">
        <text>tRNA(Asx) + L-aspartate + ATP = L-aspartyl-tRNA(Asx) + AMP + diphosphate</text>
        <dbReference type="Rhea" id="RHEA:18349"/>
        <dbReference type="Rhea" id="RHEA-COMP:9710"/>
        <dbReference type="Rhea" id="RHEA-COMP:9711"/>
        <dbReference type="ChEBI" id="CHEBI:29991"/>
        <dbReference type="ChEBI" id="CHEBI:30616"/>
        <dbReference type="ChEBI" id="CHEBI:33019"/>
        <dbReference type="ChEBI" id="CHEBI:78442"/>
        <dbReference type="ChEBI" id="CHEBI:78516"/>
        <dbReference type="ChEBI" id="CHEBI:456215"/>
        <dbReference type="EC" id="6.1.1.23"/>
    </reaction>
</comment>
<protein>
    <recommendedName>
        <fullName evidence="7">Aspartate--tRNA(Asp/Asn) ligase</fullName>
        <ecNumber evidence="7">6.1.1.23</ecNumber>
    </recommendedName>
    <alternativeName>
        <fullName evidence="7">Aspartyl-tRNA synthetase</fullName>
        <shortName evidence="7">AspRS</shortName>
    </alternativeName>
    <alternativeName>
        <fullName evidence="7">Non-discriminating aspartyl-tRNA synthetase</fullName>
        <shortName evidence="7">ND-AspRS</shortName>
    </alternativeName>
</protein>
<evidence type="ECO:0000256" key="4">
    <source>
        <dbReference type="ARBA" id="ARBA00022840"/>
    </source>
</evidence>
<feature type="binding site" evidence="7">
    <location>
        <begin position="230"/>
        <end position="232"/>
    </location>
    <ligand>
        <name>ATP</name>
        <dbReference type="ChEBI" id="CHEBI:30616"/>
    </ligand>
</feature>
<dbReference type="Pfam" id="PF01336">
    <property type="entry name" value="tRNA_anti-codon"/>
    <property type="match status" value="1"/>
</dbReference>
<evidence type="ECO:0000256" key="2">
    <source>
        <dbReference type="ARBA" id="ARBA00022598"/>
    </source>
</evidence>
<evidence type="ECO:0000256" key="3">
    <source>
        <dbReference type="ARBA" id="ARBA00022741"/>
    </source>
</evidence>
<dbReference type="InterPro" id="IPR006195">
    <property type="entry name" value="aa-tRNA-synth_II"/>
</dbReference>
<sequence>MQLDPLGDWKRSDYLEHLGKADLGRQVTLMGWVHSRRDHGGVIFVDLRDHTGMAQVVFGPQHNQASFERAQELRSEYVVAIKGEVVARSTDQVNLKMKTGEIEVFVKELKLLNGCTALPFQIGDLQESITEKNRLKNRTLDLRRPQMQHNLILRSKAAHVMRNYLHEHGFFEFETPILTRSTPEGARDYLVPSRVNPGHFYALPQSPQLFKQLLMVAGYDRYYQIAKCFRDEDLRGNRQPEFTQIDLEFAFVAPDDVMTLVEGMVAELFEKTLAVKVELPIRRMLYADAMAKYGSDAPDLRYGLELTDLTELSKNCGFQVFSQAAQSEGGLVKVMCVPGGADFSRKDLDDLTEFVKIYRAKGLAWVKLTPEGWQSPITKFFNPEEIAEINQRTGAKVGDLLLFGADKKQVVNDALGNLRKEVARRRKLAEDGRFVFCWVTDFPLFEATEDGGFHSCHHPFTMPVMEDMETAKHPTDIRSIAYDLVLNGVELGGGSIRIHRPDIQKRVFQMLKITDEEAREKFGFLLDALDQGAPPHAGLALGFDRLMMFLTGAESIREVIAFPKTQQASCLLTEAPGKVDPAQLKELNLALRKTQS</sequence>
<dbReference type="PANTHER" id="PTHR22594">
    <property type="entry name" value="ASPARTYL/LYSYL-TRNA SYNTHETASE"/>
    <property type="match status" value="1"/>
</dbReference>
<dbReference type="InterPro" id="IPR004365">
    <property type="entry name" value="NA-bd_OB_tRNA"/>
</dbReference>
<dbReference type="Pfam" id="PF00152">
    <property type="entry name" value="tRNA-synt_2"/>
    <property type="match status" value="1"/>
</dbReference>
<dbReference type="InterPro" id="IPR047089">
    <property type="entry name" value="Asp-tRNA-ligase_1_N"/>
</dbReference>
<feature type="site" description="Important for tRNA non-discrimination" evidence="7">
    <location>
        <position position="39"/>
    </location>
</feature>
<dbReference type="InterPro" id="IPR002312">
    <property type="entry name" value="Asp/Asn-tRNA-synth_IIb"/>
</dbReference>
<comment type="subunit">
    <text evidence="7">Homodimer.</text>
</comment>
<feature type="binding site" evidence="7">
    <location>
        <position position="457"/>
    </location>
    <ligand>
        <name>L-aspartate</name>
        <dbReference type="ChEBI" id="CHEBI:29991"/>
    </ligand>
</feature>
<dbReference type="PRINTS" id="PR01042">
    <property type="entry name" value="TRNASYNTHASP"/>
</dbReference>
<comment type="function">
    <text evidence="7">Aspartyl-tRNA synthetase with relaxed tRNA specificity since it is able to aspartylate not only its cognate tRNA(Asp) but also tRNA(Asn). Reaction proceeds in two steps: L-aspartate is first activated by ATP to form Asp-AMP and then transferred to the acceptor end of tRNA(Asp/Asn).</text>
</comment>
<dbReference type="NCBIfam" id="NF001750">
    <property type="entry name" value="PRK00476.1"/>
    <property type="match status" value="1"/>
</dbReference>
<dbReference type="EMBL" id="MFNE01000026">
    <property type="protein sequence ID" value="OGG95236.1"/>
    <property type="molecule type" value="Genomic_DNA"/>
</dbReference>
<accession>A0A1F6GAV5</accession>
<dbReference type="SUPFAM" id="SSF55261">
    <property type="entry name" value="GAD domain-like"/>
    <property type="match status" value="1"/>
</dbReference>
<name>A0A1F6GAV5_9PROT</name>
<feature type="binding site" evidence="7">
    <location>
        <position position="230"/>
    </location>
    <ligand>
        <name>L-aspartate</name>
        <dbReference type="ChEBI" id="CHEBI:29991"/>
    </ligand>
</feature>
<evidence type="ECO:0000313" key="9">
    <source>
        <dbReference type="EMBL" id="OGG95236.1"/>
    </source>
</evidence>
<dbReference type="GO" id="GO:0050560">
    <property type="term" value="F:aspartate-tRNA(Asn) ligase activity"/>
    <property type="evidence" value="ECO:0007669"/>
    <property type="project" value="UniProtKB-EC"/>
</dbReference>
<dbReference type="GO" id="GO:0003676">
    <property type="term" value="F:nucleic acid binding"/>
    <property type="evidence" value="ECO:0007669"/>
    <property type="project" value="InterPro"/>
</dbReference>
<evidence type="ECO:0000256" key="1">
    <source>
        <dbReference type="ARBA" id="ARBA00006303"/>
    </source>
</evidence>
<proteinExistence type="inferred from homology"/>
<feature type="binding site" evidence="7">
    <location>
        <position position="497"/>
    </location>
    <ligand>
        <name>L-aspartate</name>
        <dbReference type="ChEBI" id="CHEBI:29991"/>
    </ligand>
</feature>
<dbReference type="PROSITE" id="PS50862">
    <property type="entry name" value="AA_TRNA_LIGASE_II"/>
    <property type="match status" value="1"/>
</dbReference>